<evidence type="ECO:0000313" key="1">
    <source>
        <dbReference type="EMBL" id="USD23099.1"/>
    </source>
</evidence>
<reference evidence="1" key="1">
    <citation type="submission" date="2022-02" db="EMBL/GenBank/DDBJ databases">
        <title>Coral-associated bacteria.</title>
        <authorList>
            <person name="Tang K."/>
            <person name="Wang X."/>
        </authorList>
    </citation>
    <scope>NUCLEOTIDE SEQUENCE</scope>
    <source>
        <strain evidence="1">SCSIO 43006</strain>
    </source>
</reference>
<dbReference type="RefSeq" id="WP_252085450.1">
    <property type="nucleotide sequence ID" value="NZ_CP092418.1"/>
</dbReference>
<keyword evidence="2" id="KW-1185">Reference proteome</keyword>
<sequence length="220" mass="25155">MEETIEDMNHIHLENGLDLYLEDDDEVQITLRKDGQLLSKVVLPWPSSGYGGGSLIVSDSQNYLVFSYYSGQSEEAFKLYQLTDEINEIFSLNYQFGEAASFGFNQAESTLLMAYPLSCSEWWQPWEDDDLEVSESGERFLYFGDIKVLDIKRNSITHHEIKLKIPNGWEPSTEEYSPYLLPSFTPENSVDLSMPWGKMSLRFPFGKNILIDMASKASNA</sequence>
<dbReference type="Proteomes" id="UP001055658">
    <property type="component" value="Chromosome"/>
</dbReference>
<name>A0ABY4VFY6_9GAMM</name>
<organism evidence="1 2">
    <name type="scientific">Microbulbifer variabilis</name>
    <dbReference type="NCBI Taxonomy" id="266805"/>
    <lineage>
        <taxon>Bacteria</taxon>
        <taxon>Pseudomonadati</taxon>
        <taxon>Pseudomonadota</taxon>
        <taxon>Gammaproteobacteria</taxon>
        <taxon>Cellvibrionales</taxon>
        <taxon>Microbulbiferaceae</taxon>
        <taxon>Microbulbifer</taxon>
    </lineage>
</organism>
<gene>
    <name evidence="1" type="ORF">MJO52_08180</name>
</gene>
<proteinExistence type="predicted"/>
<evidence type="ECO:0008006" key="3">
    <source>
        <dbReference type="Google" id="ProtNLM"/>
    </source>
</evidence>
<dbReference type="EMBL" id="CP092418">
    <property type="protein sequence ID" value="USD23099.1"/>
    <property type="molecule type" value="Genomic_DNA"/>
</dbReference>
<accession>A0ABY4VFY6</accession>
<protein>
    <recommendedName>
        <fullName evidence="3">Carbohydrate-binding domain-containing protein</fullName>
    </recommendedName>
</protein>
<evidence type="ECO:0000313" key="2">
    <source>
        <dbReference type="Proteomes" id="UP001055658"/>
    </source>
</evidence>